<evidence type="ECO:0000256" key="3">
    <source>
        <dbReference type="ARBA" id="ARBA00023123"/>
    </source>
</evidence>
<evidence type="ECO:0008006" key="9">
    <source>
        <dbReference type="Google" id="ProtNLM"/>
    </source>
</evidence>
<proteinExistence type="predicted"/>
<keyword evidence="3" id="KW-0518">Myosin</keyword>
<dbReference type="PANTHER" id="PTHR46349:SF6">
    <property type="entry name" value="MYOSIN-6-LIKE"/>
    <property type="match status" value="1"/>
</dbReference>
<dbReference type="STRING" id="1121400.SAMN02746065_10650"/>
<reference evidence="7 8" key="1">
    <citation type="submission" date="2017-04" db="EMBL/GenBank/DDBJ databases">
        <authorList>
            <person name="Afonso C.L."/>
            <person name="Miller P.J."/>
            <person name="Scott M.A."/>
            <person name="Spackman E."/>
            <person name="Goraichik I."/>
            <person name="Dimitrov K.M."/>
            <person name="Suarez D.L."/>
            <person name="Swayne D.E."/>
        </authorList>
    </citation>
    <scope>NUCLEOTIDE SEQUENCE [LARGE SCALE GENOMIC DNA]</scope>
    <source>
        <strain evidence="7 8">DSM 3385</strain>
    </source>
</reference>
<evidence type="ECO:0000256" key="6">
    <source>
        <dbReference type="SAM" id="Phobius"/>
    </source>
</evidence>
<dbReference type="Gene3D" id="3.40.50.300">
    <property type="entry name" value="P-loop containing nucleotide triphosphate hydrolases"/>
    <property type="match status" value="1"/>
</dbReference>
<name>A0A1W2ARI2_9BACT</name>
<protein>
    <recommendedName>
        <fullName evidence="9">AAA domain (Dynein-related subfamily)</fullName>
    </recommendedName>
</protein>
<gene>
    <name evidence="7" type="ORF">SAMN02746065_10650</name>
</gene>
<accession>A0A1W2ARI2</accession>
<keyword evidence="6" id="KW-0812">Transmembrane</keyword>
<evidence type="ECO:0000256" key="2">
    <source>
        <dbReference type="ARBA" id="ARBA00022490"/>
    </source>
</evidence>
<organism evidence="7 8">
    <name type="scientific">Desulfocicer vacuolatum DSM 3385</name>
    <dbReference type="NCBI Taxonomy" id="1121400"/>
    <lineage>
        <taxon>Bacteria</taxon>
        <taxon>Pseudomonadati</taxon>
        <taxon>Thermodesulfobacteriota</taxon>
        <taxon>Desulfobacteria</taxon>
        <taxon>Desulfobacterales</taxon>
        <taxon>Desulfobacteraceae</taxon>
        <taxon>Desulfocicer</taxon>
    </lineage>
</organism>
<feature type="coiled-coil region" evidence="5">
    <location>
        <begin position="365"/>
        <end position="507"/>
    </location>
</feature>
<sequence>MNVAIPLIPSFAWLLAIALSMTLLLIIFFLYLFQRQRTALITGLQGSVASLSVKEERLIENIRQLNEDKSKVEDYIQNQKQDLLRLNTEQARHAKLRTELDEMTRQLLDNRAQSDSLRATVATLEIENRLLNDNKNEIQSELSLLASRRDELTEKIEECNAEFQDQKQQNKNQLIELQREHEKSLEEQQNINTRLFTEAEEEHKKRVEQLLEQIRKPILEKKETIAALEVNIQALNDELEALTQRRQEASEHLQGLNSNIDKKEVRLQSLGTECGNKERWISDAQDKIQGLLMEIKELEEVYNELLGAQNELTNIKQIVDDLKKTKLQLDTDCQKKEALCSNIADMIEQLEMDKNDAVAEFKGHINGLEVEKTKKESQIESLREELLRLQQAKKDLLEIESRIVDLTVRLQLLESNCSQKQGNLETLKELEQQKNDLLATLSSKINDHEAAIDEMNNTRNKSQADLDSLISKIEDRREELVKIEKGINRLENEKNRLEDELKKMKKMKQPGDNIDSIEDLLKKPACFDATIFPAESLHTDEVQMLQNFKQSLRNDKLFFHDRVINAFHTSLKCVGINPLTVLAGISGTGKTLLPIKYAQFMGMHQLILSVQPRWDSPQDMFGFYNYLENRYKATDLSRALVRMDEYNSFGDVGGTSKDRMLMVLMDEMNLARTEYYFSEFLSKLELRREIRDFSDFSDRQKGEIVLDVGPGLKEMSRLWVGSNVLFVGTMNEDESTLSLSDKVLDRSNVLRFGKPEKVNPQDYYFIDVPDAGGFLPHDLWQNHWIKKYDAIFPWTDKVGVWTDEINKALHKVSRAFGFRTESAIKAYVANYPESGEIEGVYKQAFADQVEQKILPRVRGLELMDQHSQECLMKIQDVVNSLEDKELANAFKNAMENNHLGLFQWNGVPRSLEV</sequence>
<keyword evidence="6" id="KW-0472">Membrane</keyword>
<evidence type="ECO:0000313" key="8">
    <source>
        <dbReference type="Proteomes" id="UP000192418"/>
    </source>
</evidence>
<dbReference type="OrthoDB" id="9781481at2"/>
<feature type="coiled-coil region" evidence="5">
    <location>
        <begin position="218"/>
        <end position="325"/>
    </location>
</feature>
<keyword evidence="6" id="KW-1133">Transmembrane helix</keyword>
<keyword evidence="5" id="KW-0175">Coiled coil</keyword>
<keyword evidence="8" id="KW-1185">Reference proteome</keyword>
<dbReference type="Proteomes" id="UP000192418">
    <property type="component" value="Unassembled WGS sequence"/>
</dbReference>
<keyword evidence="2" id="KW-0963">Cytoplasm</keyword>
<evidence type="ECO:0000313" key="7">
    <source>
        <dbReference type="EMBL" id="SMC63349.1"/>
    </source>
</evidence>
<evidence type="ECO:0000256" key="4">
    <source>
        <dbReference type="ARBA" id="ARBA00023175"/>
    </source>
</evidence>
<evidence type="ECO:0000256" key="1">
    <source>
        <dbReference type="ARBA" id="ARBA00004496"/>
    </source>
</evidence>
<dbReference type="InterPro" id="IPR027417">
    <property type="entry name" value="P-loop_NTPase"/>
</dbReference>
<feature type="transmembrane region" description="Helical" evidence="6">
    <location>
        <begin position="12"/>
        <end position="33"/>
    </location>
</feature>
<dbReference type="PANTHER" id="PTHR46349">
    <property type="entry name" value="CINGULIN-LIKE PROTEIN 1-RELATED"/>
    <property type="match status" value="1"/>
</dbReference>
<dbReference type="Gene3D" id="1.10.287.1490">
    <property type="match status" value="1"/>
</dbReference>
<evidence type="ECO:0000256" key="5">
    <source>
        <dbReference type="SAM" id="Coils"/>
    </source>
</evidence>
<dbReference type="SUPFAM" id="SSF52540">
    <property type="entry name" value="P-loop containing nucleoside triphosphate hydrolases"/>
    <property type="match status" value="1"/>
</dbReference>
<feature type="coiled-coil region" evidence="5">
    <location>
        <begin position="48"/>
        <end position="194"/>
    </location>
</feature>
<dbReference type="GO" id="GO:0005923">
    <property type="term" value="C:bicellular tight junction"/>
    <property type="evidence" value="ECO:0007669"/>
    <property type="project" value="TreeGrafter"/>
</dbReference>
<dbReference type="EMBL" id="FWXY01000006">
    <property type="protein sequence ID" value="SMC63349.1"/>
    <property type="molecule type" value="Genomic_DNA"/>
</dbReference>
<keyword evidence="4" id="KW-0505">Motor protein</keyword>
<comment type="subcellular location">
    <subcellularLocation>
        <location evidence="1">Cytoplasm</location>
    </subcellularLocation>
</comment>
<dbReference type="AlphaFoldDB" id="A0A1W2ARI2"/>